<reference evidence="2" key="1">
    <citation type="submission" date="2020-05" db="UniProtKB">
        <authorList>
            <consortium name="EnsemblMetazoa"/>
        </authorList>
    </citation>
    <scope>IDENTIFICATION</scope>
    <source>
        <strain evidence="2">FUMOZ</strain>
    </source>
</reference>
<dbReference type="EnsemblMetazoa" id="AFUN001677-RA">
    <property type="protein sequence ID" value="AFUN001677-PA"/>
    <property type="gene ID" value="AFUN001677"/>
</dbReference>
<evidence type="ECO:0000313" key="2">
    <source>
        <dbReference type="EnsemblMetazoa" id="AFUN001677-PA"/>
    </source>
</evidence>
<dbReference type="VEuPathDB" id="VectorBase:AFUN2_007064"/>
<dbReference type="VEuPathDB" id="VectorBase:AFUN001677"/>
<organism evidence="2">
    <name type="scientific">Anopheles funestus</name>
    <name type="common">African malaria mosquito</name>
    <dbReference type="NCBI Taxonomy" id="62324"/>
    <lineage>
        <taxon>Eukaryota</taxon>
        <taxon>Metazoa</taxon>
        <taxon>Ecdysozoa</taxon>
        <taxon>Arthropoda</taxon>
        <taxon>Hexapoda</taxon>
        <taxon>Insecta</taxon>
        <taxon>Pterygota</taxon>
        <taxon>Neoptera</taxon>
        <taxon>Endopterygota</taxon>
        <taxon>Diptera</taxon>
        <taxon>Nematocera</taxon>
        <taxon>Culicoidea</taxon>
        <taxon>Culicidae</taxon>
        <taxon>Anophelinae</taxon>
        <taxon>Anopheles</taxon>
    </lineage>
</organism>
<accession>A0A182R681</accession>
<protein>
    <submittedName>
        <fullName evidence="2">Uncharacterized protein</fullName>
    </submittedName>
</protein>
<dbReference type="AlphaFoldDB" id="A0A182R681"/>
<proteinExistence type="predicted"/>
<sequence>MSQESDDSDSLTEEVITYTVDPDGAPSTEDQTQPPKTKKRKLNTKTVKMQRDNSPPLKTFVYCKSYYRQQVRSLFKLMNATCKLETRVLSAAGAFLSTDEHNEENRSPYFSVLGRRFQTFGDIQ</sequence>
<evidence type="ECO:0000256" key="1">
    <source>
        <dbReference type="SAM" id="MobiDB-lite"/>
    </source>
</evidence>
<feature type="region of interest" description="Disordered" evidence="1">
    <location>
        <begin position="1"/>
        <end position="52"/>
    </location>
</feature>
<feature type="compositionally biased region" description="Acidic residues" evidence="1">
    <location>
        <begin position="1"/>
        <end position="12"/>
    </location>
</feature>
<name>A0A182R681_ANOFN</name>